<sequence>MPTHRAVGTTPVRKTHRSTAIRLAAIAAVAVTAAACGSGDPAPAPGAGNGTPAALEGVGPITLASGKDTSGNMQKQVDEWNKLHPDQKVTIVELPESADQQRQQMVQNAQAQSDAYGVLNLDVVWTAEFAANQWIVALPENEFPLDKLLPATVETGKYFNKLYAVPTTSDGGLLYYRKDLLDAVGAQPPKTWAEMQEICEKVKADNASLDCYAGQFEKYEGLTVNFSEAVNSAGGVVVGEDGKPNVNTPEAAKGLQFLVDGVKSGMIPAEARTYKEEEGRRAFQAGELIFHRQWPYQYALANASDGSSKVAGKFAVAPLPGLDGPGASTLGGHNYAVSAFTPNKKTALDFIKFMVDEKQQRANLMATSQAPTWAALYDDAELVEQFPYLPFLKASIENAQKRPSVVKYQEVSTAIQEAAYSAMSGEVAPADALATLQTKLEQLTAS</sequence>
<keyword evidence="3" id="KW-0732">Signal</keyword>
<dbReference type="InterPro" id="IPR050490">
    <property type="entry name" value="Bact_solute-bd_prot1"/>
</dbReference>
<dbReference type="Gene3D" id="3.40.190.10">
    <property type="entry name" value="Periplasmic binding protein-like II"/>
    <property type="match status" value="2"/>
</dbReference>
<comment type="similarity">
    <text evidence="1">Belongs to the bacterial solute-binding protein 1 family.</text>
</comment>
<protein>
    <submittedName>
        <fullName evidence="4">ABC transporter substrate-binding protein</fullName>
    </submittedName>
</protein>
<evidence type="ECO:0000313" key="4">
    <source>
        <dbReference type="EMBL" id="GGS53476.1"/>
    </source>
</evidence>
<evidence type="ECO:0000256" key="1">
    <source>
        <dbReference type="ARBA" id="ARBA00008520"/>
    </source>
</evidence>
<dbReference type="PANTHER" id="PTHR43649:SF34">
    <property type="entry name" value="ABC TRANSPORTER PERIPLASMIC-BINDING PROTEIN YCJN-RELATED"/>
    <property type="match status" value="1"/>
</dbReference>
<keyword evidence="5" id="KW-1185">Reference proteome</keyword>
<dbReference type="Pfam" id="PF01547">
    <property type="entry name" value="SBP_bac_1"/>
    <property type="match status" value="1"/>
</dbReference>
<name>A0A918LJ05_9PSEU</name>
<keyword evidence="2" id="KW-0813">Transport</keyword>
<dbReference type="PANTHER" id="PTHR43649">
    <property type="entry name" value="ARABINOSE-BINDING PROTEIN-RELATED"/>
    <property type="match status" value="1"/>
</dbReference>
<evidence type="ECO:0000256" key="3">
    <source>
        <dbReference type="ARBA" id="ARBA00022729"/>
    </source>
</evidence>
<evidence type="ECO:0000256" key="2">
    <source>
        <dbReference type="ARBA" id="ARBA00022448"/>
    </source>
</evidence>
<dbReference type="CDD" id="cd14750">
    <property type="entry name" value="PBP2_TMBP"/>
    <property type="match status" value="1"/>
</dbReference>
<organism evidence="4 5">
    <name type="scientific">Actinokineospora fastidiosa</name>
    <dbReference type="NCBI Taxonomy" id="1816"/>
    <lineage>
        <taxon>Bacteria</taxon>
        <taxon>Bacillati</taxon>
        <taxon>Actinomycetota</taxon>
        <taxon>Actinomycetes</taxon>
        <taxon>Pseudonocardiales</taxon>
        <taxon>Pseudonocardiaceae</taxon>
        <taxon>Actinokineospora</taxon>
    </lineage>
</organism>
<dbReference type="SUPFAM" id="SSF53850">
    <property type="entry name" value="Periplasmic binding protein-like II"/>
    <property type="match status" value="1"/>
</dbReference>
<proteinExistence type="inferred from homology"/>
<reference evidence="4" key="1">
    <citation type="journal article" date="2014" name="Int. J. Syst. Evol. Microbiol.">
        <title>Complete genome sequence of Corynebacterium casei LMG S-19264T (=DSM 44701T), isolated from a smear-ripened cheese.</title>
        <authorList>
            <consortium name="US DOE Joint Genome Institute (JGI-PGF)"/>
            <person name="Walter F."/>
            <person name="Albersmeier A."/>
            <person name="Kalinowski J."/>
            <person name="Ruckert C."/>
        </authorList>
    </citation>
    <scope>NUCLEOTIDE SEQUENCE</scope>
    <source>
        <strain evidence="4">JCM 3276</strain>
    </source>
</reference>
<dbReference type="AlphaFoldDB" id="A0A918LJ05"/>
<dbReference type="Proteomes" id="UP000660680">
    <property type="component" value="Unassembled WGS sequence"/>
</dbReference>
<comment type="caution">
    <text evidence="4">The sequence shown here is derived from an EMBL/GenBank/DDBJ whole genome shotgun (WGS) entry which is preliminary data.</text>
</comment>
<gene>
    <name evidence="4" type="ORF">GCM10010171_56000</name>
</gene>
<evidence type="ECO:0000313" key="5">
    <source>
        <dbReference type="Proteomes" id="UP000660680"/>
    </source>
</evidence>
<dbReference type="EMBL" id="BMRB01000006">
    <property type="protein sequence ID" value="GGS53476.1"/>
    <property type="molecule type" value="Genomic_DNA"/>
</dbReference>
<reference evidence="4" key="2">
    <citation type="submission" date="2020-09" db="EMBL/GenBank/DDBJ databases">
        <authorList>
            <person name="Sun Q."/>
            <person name="Ohkuma M."/>
        </authorList>
    </citation>
    <scope>NUCLEOTIDE SEQUENCE</scope>
    <source>
        <strain evidence="4">JCM 3276</strain>
    </source>
</reference>
<accession>A0A918LJ05</accession>
<dbReference type="InterPro" id="IPR006059">
    <property type="entry name" value="SBP"/>
</dbReference>